<evidence type="ECO:0000256" key="9">
    <source>
        <dbReference type="ARBA" id="ARBA00049535"/>
    </source>
</evidence>
<dbReference type="OrthoDB" id="9777067at2"/>
<dbReference type="GO" id="GO:0000287">
    <property type="term" value="F:magnesium ion binding"/>
    <property type="evidence" value="ECO:0007669"/>
    <property type="project" value="InterPro"/>
</dbReference>
<reference evidence="11 12" key="1">
    <citation type="submission" date="2019-01" db="EMBL/GenBank/DDBJ databases">
        <authorList>
            <consortium name="Pathogen Informatics"/>
        </authorList>
    </citation>
    <scope>NUCLEOTIDE SEQUENCE [LARGE SCALE GENOMIC DNA]</scope>
    <source>
        <strain evidence="11 12">NCTC10166</strain>
    </source>
</reference>
<dbReference type="PANTHER" id="PTHR10210">
    <property type="entry name" value="RIBOSE-PHOSPHATE DIPHOSPHOKINASE FAMILY MEMBER"/>
    <property type="match status" value="1"/>
</dbReference>
<evidence type="ECO:0000259" key="10">
    <source>
        <dbReference type="Pfam" id="PF13793"/>
    </source>
</evidence>
<dbReference type="Gene3D" id="3.40.50.2020">
    <property type="match status" value="2"/>
</dbReference>
<dbReference type="Pfam" id="PF13793">
    <property type="entry name" value="Pribosyltran_N"/>
    <property type="match status" value="1"/>
</dbReference>
<protein>
    <recommendedName>
        <fullName evidence="1">ribose-phosphate diphosphokinase</fullName>
        <ecNumber evidence="1">2.7.6.1</ecNumber>
    </recommendedName>
</protein>
<dbReference type="InterPro" id="IPR000836">
    <property type="entry name" value="PRTase_dom"/>
</dbReference>
<dbReference type="GO" id="GO:0006164">
    <property type="term" value="P:purine nucleotide biosynthetic process"/>
    <property type="evidence" value="ECO:0007669"/>
    <property type="project" value="TreeGrafter"/>
</dbReference>
<dbReference type="EC" id="2.7.6.1" evidence="1"/>
<dbReference type="NCBIfam" id="NF002320">
    <property type="entry name" value="PRK01259.1"/>
    <property type="match status" value="1"/>
</dbReference>
<dbReference type="KEGG" id="mnu:NCTC10166_00534"/>
<dbReference type="GO" id="GO:0005524">
    <property type="term" value="F:ATP binding"/>
    <property type="evidence" value="ECO:0007669"/>
    <property type="project" value="UniProtKB-KW"/>
</dbReference>
<dbReference type="SUPFAM" id="SSF53271">
    <property type="entry name" value="PRTase-like"/>
    <property type="match status" value="1"/>
</dbReference>
<dbReference type="GO" id="GO:0004749">
    <property type="term" value="F:ribose phosphate diphosphokinase activity"/>
    <property type="evidence" value="ECO:0007669"/>
    <property type="project" value="UniProtKB-EC"/>
</dbReference>
<evidence type="ECO:0000256" key="1">
    <source>
        <dbReference type="ARBA" id="ARBA00013247"/>
    </source>
</evidence>
<name>A0A449A5N9_9BACT</name>
<organism evidence="11 12">
    <name type="scientific">Mesomycoplasma neurolyticum</name>
    <dbReference type="NCBI Taxonomy" id="2120"/>
    <lineage>
        <taxon>Bacteria</taxon>
        <taxon>Bacillati</taxon>
        <taxon>Mycoplasmatota</taxon>
        <taxon>Mycoplasmoidales</taxon>
        <taxon>Metamycoplasmataceae</taxon>
        <taxon>Mesomycoplasma</taxon>
    </lineage>
</organism>
<evidence type="ECO:0000256" key="6">
    <source>
        <dbReference type="ARBA" id="ARBA00022777"/>
    </source>
</evidence>
<dbReference type="GO" id="GO:0005737">
    <property type="term" value="C:cytoplasm"/>
    <property type="evidence" value="ECO:0007669"/>
    <property type="project" value="TreeGrafter"/>
</dbReference>
<dbReference type="PROSITE" id="PS00114">
    <property type="entry name" value="PRPP_SYNTHASE"/>
    <property type="match status" value="1"/>
</dbReference>
<dbReference type="GO" id="GO:0002189">
    <property type="term" value="C:ribose phosphate diphosphokinase complex"/>
    <property type="evidence" value="ECO:0007669"/>
    <property type="project" value="TreeGrafter"/>
</dbReference>
<dbReference type="GO" id="GO:0009156">
    <property type="term" value="P:ribonucleoside monophosphate biosynthetic process"/>
    <property type="evidence" value="ECO:0007669"/>
    <property type="project" value="InterPro"/>
</dbReference>
<dbReference type="AlphaFoldDB" id="A0A449A5N9"/>
<keyword evidence="6 11" id="KW-0418">Kinase</keyword>
<dbReference type="GO" id="GO:0016301">
    <property type="term" value="F:kinase activity"/>
    <property type="evidence" value="ECO:0007669"/>
    <property type="project" value="UniProtKB-KW"/>
</dbReference>
<keyword evidence="3" id="KW-0479">Metal-binding</keyword>
<keyword evidence="12" id="KW-1185">Reference proteome</keyword>
<dbReference type="RefSeq" id="WP_129719939.1">
    <property type="nucleotide sequence ID" value="NZ_LR214951.1"/>
</dbReference>
<dbReference type="EMBL" id="LR214951">
    <property type="protein sequence ID" value="VEU59556.1"/>
    <property type="molecule type" value="Genomic_DNA"/>
</dbReference>
<keyword evidence="4" id="KW-0545">Nucleotide biosynthesis</keyword>
<evidence type="ECO:0000256" key="2">
    <source>
        <dbReference type="ARBA" id="ARBA00022679"/>
    </source>
</evidence>
<dbReference type="InterPro" id="IPR000842">
    <property type="entry name" value="PRib_PP_synth_CS"/>
</dbReference>
<dbReference type="GO" id="GO:0006015">
    <property type="term" value="P:5-phosphoribose 1-diphosphate biosynthetic process"/>
    <property type="evidence" value="ECO:0007669"/>
    <property type="project" value="TreeGrafter"/>
</dbReference>
<dbReference type="SMART" id="SM01400">
    <property type="entry name" value="Pribosyltran_N"/>
    <property type="match status" value="1"/>
</dbReference>
<dbReference type="NCBIfam" id="TIGR01251">
    <property type="entry name" value="ribP_PPkin"/>
    <property type="match status" value="1"/>
</dbReference>
<keyword evidence="2 11" id="KW-0808">Transferase</keyword>
<gene>
    <name evidence="11" type="primary">MCYN0105</name>
    <name evidence="11" type="ORF">NCTC10166_00534</name>
</gene>
<dbReference type="InterPro" id="IPR029099">
    <property type="entry name" value="Pribosyltran_N"/>
</dbReference>
<evidence type="ECO:0000256" key="3">
    <source>
        <dbReference type="ARBA" id="ARBA00022723"/>
    </source>
</evidence>
<sequence length="322" mass="35848">MNYKNVLFGMKNAIEMAEKIAEETQLPLLKVNREVFADGEVVLWSEETVRNSNAFIIASTHMPANENIMELLIFIDSLKRANVKSITVVLLYYGYARQDRKDHGRKPITAKLIADLLERAGATRIIAVDLHNPSIQGFFNIPVDDLKGQYVLAKKIKQESERFTVVSPDHGGAVRARILSELIADTVKIAIIDKRRIGTNKTEILGIIGDVKGKNVVIIDDIIDTGGTIIKAAKAVKEHGAKKVIIAATHGVFSRGFEMFQEAKEVDKVIITDSIKHQNLDIKKFSKLEIVSLSSFVSQTINAIIRNTSITSLYKIIKNEII</sequence>
<accession>A0A449A5N9</accession>
<dbReference type="InterPro" id="IPR029057">
    <property type="entry name" value="PRTase-like"/>
</dbReference>
<dbReference type="PANTHER" id="PTHR10210:SF32">
    <property type="entry name" value="RIBOSE-PHOSPHATE PYROPHOSPHOKINASE 2"/>
    <property type="match status" value="1"/>
</dbReference>
<evidence type="ECO:0000256" key="5">
    <source>
        <dbReference type="ARBA" id="ARBA00022741"/>
    </source>
</evidence>
<evidence type="ECO:0000313" key="11">
    <source>
        <dbReference type="EMBL" id="VEU59556.1"/>
    </source>
</evidence>
<proteinExistence type="predicted"/>
<dbReference type="FunFam" id="3.40.50.2020:FF:000007">
    <property type="entry name" value="Ribose-phosphate pyrophosphokinase"/>
    <property type="match status" value="1"/>
</dbReference>
<evidence type="ECO:0000313" key="12">
    <source>
        <dbReference type="Proteomes" id="UP000289440"/>
    </source>
</evidence>
<dbReference type="InterPro" id="IPR005946">
    <property type="entry name" value="Rib-P_diPkinase"/>
</dbReference>
<evidence type="ECO:0000256" key="4">
    <source>
        <dbReference type="ARBA" id="ARBA00022727"/>
    </source>
</evidence>
<dbReference type="Pfam" id="PF14572">
    <property type="entry name" value="Pribosyl_synth"/>
    <property type="match status" value="1"/>
</dbReference>
<dbReference type="Proteomes" id="UP000289440">
    <property type="component" value="Chromosome"/>
</dbReference>
<keyword evidence="7" id="KW-0067">ATP-binding</keyword>
<keyword evidence="8" id="KW-0460">Magnesium</keyword>
<feature type="domain" description="Ribose-phosphate pyrophosphokinase N-terminal" evidence="10">
    <location>
        <begin position="6"/>
        <end position="121"/>
    </location>
</feature>
<evidence type="ECO:0000256" key="8">
    <source>
        <dbReference type="ARBA" id="ARBA00022842"/>
    </source>
</evidence>
<evidence type="ECO:0000256" key="7">
    <source>
        <dbReference type="ARBA" id="ARBA00022840"/>
    </source>
</evidence>
<keyword evidence="5" id="KW-0547">Nucleotide-binding</keyword>
<dbReference type="CDD" id="cd06223">
    <property type="entry name" value="PRTases_typeI"/>
    <property type="match status" value="1"/>
</dbReference>
<comment type="catalytic activity">
    <reaction evidence="9">
        <text>D-ribose 5-phosphate + ATP = 5-phospho-alpha-D-ribose 1-diphosphate + AMP + H(+)</text>
        <dbReference type="Rhea" id="RHEA:15609"/>
        <dbReference type="ChEBI" id="CHEBI:15378"/>
        <dbReference type="ChEBI" id="CHEBI:30616"/>
        <dbReference type="ChEBI" id="CHEBI:58017"/>
        <dbReference type="ChEBI" id="CHEBI:78346"/>
        <dbReference type="ChEBI" id="CHEBI:456215"/>
        <dbReference type="EC" id="2.7.6.1"/>
    </reaction>
</comment>